<dbReference type="Proteomes" id="UP001179280">
    <property type="component" value="Unassembled WGS sequence"/>
</dbReference>
<dbReference type="RefSeq" id="WP_204464779.1">
    <property type="nucleotide sequence ID" value="NZ_JAFBCV010000002.1"/>
</dbReference>
<comment type="caution">
    <text evidence="2">The sequence shown here is derived from an EMBL/GenBank/DDBJ whole genome shotgun (WGS) entry which is preliminary data.</text>
</comment>
<feature type="transmembrane region" description="Helical" evidence="1">
    <location>
        <begin position="116"/>
        <end position="133"/>
    </location>
</feature>
<keyword evidence="1" id="KW-0812">Transmembrane</keyword>
<feature type="transmembrane region" description="Helical" evidence="1">
    <location>
        <begin position="311"/>
        <end position="330"/>
    </location>
</feature>
<feature type="transmembrane region" description="Helical" evidence="1">
    <location>
        <begin position="393"/>
        <end position="417"/>
    </location>
</feature>
<feature type="transmembrane region" description="Helical" evidence="1">
    <location>
        <begin position="139"/>
        <end position="165"/>
    </location>
</feature>
<proteinExistence type="predicted"/>
<name>A0ABS2SQD8_9BACI</name>
<organism evidence="2 3">
    <name type="scientific">Shouchella xiaoxiensis</name>
    <dbReference type="NCBI Taxonomy" id="766895"/>
    <lineage>
        <taxon>Bacteria</taxon>
        <taxon>Bacillati</taxon>
        <taxon>Bacillota</taxon>
        <taxon>Bacilli</taxon>
        <taxon>Bacillales</taxon>
        <taxon>Bacillaceae</taxon>
        <taxon>Shouchella</taxon>
    </lineage>
</organism>
<feature type="transmembrane region" description="Helical" evidence="1">
    <location>
        <begin position="423"/>
        <end position="444"/>
    </location>
</feature>
<sequence length="559" mass="61934">MLRKLIKLQLLLQLREIQSWTPGQKLSTLLLVLVIALFAVPFAGMMGVTFSEMDNFGSLFSAIALSLTVIVLILTIPSVFSHLYRAADLPLLFALPISTTKLFFSKVIAHLLQTPLLLFLTSTILLSVAGVGAQASPLFYFILIPVLAFVLLGSVACVYLLTLVLAQFVPGYRTKELTTVLTAVTGIGFFIGVQLLLPSTESSSSAEFLLIDFPTWLPTTWAGFVLADGFNGNITGTTFWYALLLVLTVSVLLFLSLFLIEKGFRLGWVQSNDQASKQKRTKRTNEKRLLSPTRALMKKEQAYVLRDSREWLQLSQLFLFLFLLLFPVIRSESFAFIQTQPLLSWSLFQLIFFSAFVVGSGPFIAASVGREGSNLELLQSLPLKGIDLAKAKWLFHSVALLLLLAVFEVIAMVFFGWPLTHTLFGFATIAIAISGITSLSLWIGTLYPRFNADQPQARIQTTGSILLVLASFAYGLILILPVGFFLSPFEAIQRDAEAMYHPFVELIAFMTQVKSSNPVTTIVISAFVFLCAIGLSFYFIVQSGKRFEAGVEIEYVEKK</sequence>
<evidence type="ECO:0000313" key="3">
    <source>
        <dbReference type="Proteomes" id="UP001179280"/>
    </source>
</evidence>
<dbReference type="Pfam" id="PF16949">
    <property type="entry name" value="ABC_tran_2"/>
    <property type="match status" value="1"/>
</dbReference>
<keyword evidence="1" id="KW-1133">Transmembrane helix</keyword>
<feature type="transmembrane region" description="Helical" evidence="1">
    <location>
        <begin position="342"/>
        <end position="365"/>
    </location>
</feature>
<feature type="transmembrane region" description="Helical" evidence="1">
    <location>
        <begin position="465"/>
        <end position="486"/>
    </location>
</feature>
<dbReference type="EMBL" id="JAFBCV010000002">
    <property type="protein sequence ID" value="MBM7837733.1"/>
    <property type="molecule type" value="Genomic_DNA"/>
</dbReference>
<feature type="transmembrane region" description="Helical" evidence="1">
    <location>
        <begin position="239"/>
        <end position="260"/>
    </location>
</feature>
<feature type="transmembrane region" description="Helical" evidence="1">
    <location>
        <begin position="519"/>
        <end position="541"/>
    </location>
</feature>
<keyword evidence="1" id="KW-0472">Membrane</keyword>
<evidence type="ECO:0000313" key="2">
    <source>
        <dbReference type="EMBL" id="MBM7837733.1"/>
    </source>
</evidence>
<accession>A0ABS2SQD8</accession>
<protein>
    <submittedName>
        <fullName evidence="2">ABC-2 type transport system permease protein</fullName>
    </submittedName>
</protein>
<gene>
    <name evidence="2" type="ORF">JOC54_000964</name>
</gene>
<feature type="transmembrane region" description="Helical" evidence="1">
    <location>
        <begin position="177"/>
        <end position="197"/>
    </location>
</feature>
<reference evidence="2" key="1">
    <citation type="submission" date="2021-01" db="EMBL/GenBank/DDBJ databases">
        <title>Genomic Encyclopedia of Type Strains, Phase IV (KMG-IV): sequencing the most valuable type-strain genomes for metagenomic binning, comparative biology and taxonomic classification.</title>
        <authorList>
            <person name="Goeker M."/>
        </authorList>
    </citation>
    <scope>NUCLEOTIDE SEQUENCE</scope>
    <source>
        <strain evidence="2">DSM 21943</strain>
    </source>
</reference>
<feature type="transmembrane region" description="Helical" evidence="1">
    <location>
        <begin position="57"/>
        <end position="80"/>
    </location>
</feature>
<evidence type="ECO:0000256" key="1">
    <source>
        <dbReference type="SAM" id="Phobius"/>
    </source>
</evidence>
<dbReference type="InterPro" id="IPR031599">
    <property type="entry name" value="ABC_tran_2"/>
</dbReference>
<keyword evidence="3" id="KW-1185">Reference proteome</keyword>
<feature type="transmembrane region" description="Helical" evidence="1">
    <location>
        <begin position="29"/>
        <end position="50"/>
    </location>
</feature>